<dbReference type="HOGENOM" id="CLU_151356_1_1_3"/>
<sequence>MSSARPAFADPIPNDLQPILDALVDAADKRTGDAIELLKMLRFLENLHLWLRDNYYMEALPTNRQELFDLLMQMEQQGNWPHLPRTQLRTLIGRLIQSGSAD</sequence>
<reference evidence="1 2" key="1">
    <citation type="journal article" date="2013" name="PLoS ONE">
        <title>Cultivation and Complete Genome Sequencing of Gloeobacter kilaueensis sp. nov., from a Lava Cave in Kilauea Caldera, Hawai'i.</title>
        <authorList>
            <person name="Saw J.H."/>
            <person name="Schatz M."/>
            <person name="Brown M.V."/>
            <person name="Kunkel D.D."/>
            <person name="Foster J.S."/>
            <person name="Shick H."/>
            <person name="Christensen S."/>
            <person name="Hou S."/>
            <person name="Wan X."/>
            <person name="Donachie S.P."/>
        </authorList>
    </citation>
    <scope>NUCLEOTIDE SEQUENCE [LARGE SCALE GENOMIC DNA]</scope>
    <source>
        <strain evidence="2">JS</strain>
    </source>
</reference>
<dbReference type="STRING" id="1183438.GKIL_0769"/>
<dbReference type="AlphaFoldDB" id="U5QH82"/>
<dbReference type="Proteomes" id="UP000017396">
    <property type="component" value="Chromosome"/>
</dbReference>
<protein>
    <submittedName>
        <fullName evidence="1">Uncharacterized protein</fullName>
    </submittedName>
</protein>
<dbReference type="EMBL" id="CP003587">
    <property type="protein sequence ID" value="AGY57015.1"/>
    <property type="molecule type" value="Genomic_DNA"/>
</dbReference>
<dbReference type="eggNOG" id="ENOG50330B3">
    <property type="taxonomic scope" value="Bacteria"/>
</dbReference>
<gene>
    <name evidence="1" type="ORF">GKIL_0769</name>
</gene>
<evidence type="ECO:0000313" key="2">
    <source>
        <dbReference type="Proteomes" id="UP000017396"/>
    </source>
</evidence>
<dbReference type="KEGG" id="glj:GKIL_0769"/>
<accession>U5QH82</accession>
<name>U5QH82_GLOK1</name>
<proteinExistence type="predicted"/>
<organism evidence="1 2">
    <name type="scientific">Gloeobacter kilaueensis (strain ATCC BAA-2537 / CCAP 1431/1 / ULC 316 / JS1)</name>
    <dbReference type="NCBI Taxonomy" id="1183438"/>
    <lineage>
        <taxon>Bacteria</taxon>
        <taxon>Bacillati</taxon>
        <taxon>Cyanobacteriota</taxon>
        <taxon>Cyanophyceae</taxon>
        <taxon>Gloeobacterales</taxon>
        <taxon>Gloeobacteraceae</taxon>
        <taxon>Gloeobacter</taxon>
    </lineage>
</organism>
<evidence type="ECO:0000313" key="1">
    <source>
        <dbReference type="EMBL" id="AGY57015.1"/>
    </source>
</evidence>
<dbReference type="RefSeq" id="WP_023172064.1">
    <property type="nucleotide sequence ID" value="NC_022600.1"/>
</dbReference>
<dbReference type="OrthoDB" id="516113at2"/>
<keyword evidence="2" id="KW-1185">Reference proteome</keyword>